<evidence type="ECO:0000313" key="4">
    <source>
        <dbReference type="Proteomes" id="UP001521184"/>
    </source>
</evidence>
<evidence type="ECO:0000313" key="3">
    <source>
        <dbReference type="EMBL" id="KAL1645024.1"/>
    </source>
</evidence>
<dbReference type="PANTHER" id="PTHR10963">
    <property type="entry name" value="GLYCOSYL HYDROLASE-RELATED"/>
    <property type="match status" value="1"/>
</dbReference>
<feature type="chain" id="PRO_5045870943" description="GH16 domain-containing protein" evidence="1">
    <location>
        <begin position="25"/>
        <end position="278"/>
    </location>
</feature>
<dbReference type="PANTHER" id="PTHR10963:SF24">
    <property type="entry name" value="GLYCOSIDASE C21B10.07-RELATED"/>
    <property type="match status" value="1"/>
</dbReference>
<keyword evidence="4" id="KW-1185">Reference proteome</keyword>
<proteinExistence type="predicted"/>
<organism evidence="3 4">
    <name type="scientific">Diplodia intermedia</name>
    <dbReference type="NCBI Taxonomy" id="856260"/>
    <lineage>
        <taxon>Eukaryota</taxon>
        <taxon>Fungi</taxon>
        <taxon>Dikarya</taxon>
        <taxon>Ascomycota</taxon>
        <taxon>Pezizomycotina</taxon>
        <taxon>Dothideomycetes</taxon>
        <taxon>Dothideomycetes incertae sedis</taxon>
        <taxon>Botryosphaeriales</taxon>
        <taxon>Botryosphaeriaceae</taxon>
        <taxon>Diplodia</taxon>
    </lineage>
</organism>
<dbReference type="EMBL" id="JAKEKT020000021">
    <property type="protein sequence ID" value="KAL1645024.1"/>
    <property type="molecule type" value="Genomic_DNA"/>
</dbReference>
<keyword evidence="1" id="KW-0732">Signal</keyword>
<gene>
    <name evidence="3" type="ORF">SLS58_004095</name>
</gene>
<accession>A0ABR3TVM3</accession>
<feature type="signal peptide" evidence="1">
    <location>
        <begin position="1"/>
        <end position="24"/>
    </location>
</feature>
<protein>
    <recommendedName>
        <fullName evidence="2">GH16 domain-containing protein</fullName>
    </recommendedName>
</protein>
<dbReference type="SUPFAM" id="SSF49899">
    <property type="entry name" value="Concanavalin A-like lectins/glucanases"/>
    <property type="match status" value="1"/>
</dbReference>
<dbReference type="InterPro" id="IPR013320">
    <property type="entry name" value="ConA-like_dom_sf"/>
</dbReference>
<dbReference type="Pfam" id="PF00722">
    <property type="entry name" value="Glyco_hydro_16"/>
    <property type="match status" value="1"/>
</dbReference>
<sequence>MKSSIISALLIASASAAAVKKTSAAKRQSSGTTLIPNTCFDDYSSLEEYFDYLYPWGSDHNGSARMVGNSTDHDYIAIDPAGQLTITAKPVSGQPATSGGTAINYLSGAVHAKQSFAVEAGGGLDFSASVLATTDVGTWPAFWLTATEGWPPEIDLAEWKGSGDISFNTFNTSSEVEAKDVEYPSPTEFHDVKAELRDENGSDVSINFYLDGELVTTQVGAGYTGAGFYLYVLKTLSQAASDVSSIINLQMEGSSGTPGLTTDTVYAVKNLEVTSYNP</sequence>
<dbReference type="PROSITE" id="PS51762">
    <property type="entry name" value="GH16_2"/>
    <property type="match status" value="1"/>
</dbReference>
<dbReference type="Gene3D" id="2.60.120.200">
    <property type="match status" value="1"/>
</dbReference>
<dbReference type="Proteomes" id="UP001521184">
    <property type="component" value="Unassembled WGS sequence"/>
</dbReference>
<evidence type="ECO:0000259" key="2">
    <source>
        <dbReference type="PROSITE" id="PS51762"/>
    </source>
</evidence>
<dbReference type="InterPro" id="IPR050546">
    <property type="entry name" value="Glycosyl_Hydrlase_16"/>
</dbReference>
<reference evidence="3 4" key="1">
    <citation type="journal article" date="2023" name="Plant Dis.">
        <title>First Report of Diplodia intermedia Causing Canker and Dieback Diseases on Apple Trees in Canada.</title>
        <authorList>
            <person name="Ellouze W."/>
            <person name="Ilyukhin E."/>
            <person name="Sulman M."/>
            <person name="Ali S."/>
        </authorList>
    </citation>
    <scope>NUCLEOTIDE SEQUENCE [LARGE SCALE GENOMIC DNA]</scope>
    <source>
        <strain evidence="3 4">M45-28</strain>
    </source>
</reference>
<evidence type="ECO:0000256" key="1">
    <source>
        <dbReference type="SAM" id="SignalP"/>
    </source>
</evidence>
<name>A0ABR3TVM3_9PEZI</name>
<comment type="caution">
    <text evidence="3">The sequence shown here is derived from an EMBL/GenBank/DDBJ whole genome shotgun (WGS) entry which is preliminary data.</text>
</comment>
<dbReference type="InterPro" id="IPR000757">
    <property type="entry name" value="Beta-glucanase-like"/>
</dbReference>
<feature type="domain" description="GH16" evidence="2">
    <location>
        <begin position="28"/>
        <end position="276"/>
    </location>
</feature>